<reference evidence="3" key="1">
    <citation type="submission" date="2013-01" db="EMBL/GenBank/DDBJ databases">
        <title>Draft Genome Sequence of a Mulberry Tree, Morus notabilis C.K. Schneid.</title>
        <authorList>
            <person name="He N."/>
            <person name="Zhao S."/>
        </authorList>
    </citation>
    <scope>NUCLEOTIDE SEQUENCE</scope>
</reference>
<organism evidence="2 3">
    <name type="scientific">Morus notabilis</name>
    <dbReference type="NCBI Taxonomy" id="981085"/>
    <lineage>
        <taxon>Eukaryota</taxon>
        <taxon>Viridiplantae</taxon>
        <taxon>Streptophyta</taxon>
        <taxon>Embryophyta</taxon>
        <taxon>Tracheophyta</taxon>
        <taxon>Spermatophyta</taxon>
        <taxon>Magnoliopsida</taxon>
        <taxon>eudicotyledons</taxon>
        <taxon>Gunneridae</taxon>
        <taxon>Pentapetalae</taxon>
        <taxon>rosids</taxon>
        <taxon>fabids</taxon>
        <taxon>Rosales</taxon>
        <taxon>Moraceae</taxon>
        <taxon>Moreae</taxon>
        <taxon>Morus</taxon>
    </lineage>
</organism>
<dbReference type="EMBL" id="KE346358">
    <property type="protein sequence ID" value="EXC35357.1"/>
    <property type="molecule type" value="Genomic_DNA"/>
</dbReference>
<accession>W9SN04</accession>
<dbReference type="AlphaFoldDB" id="W9SN04"/>
<gene>
    <name evidence="2" type="ORF">L484_026682</name>
</gene>
<feature type="compositionally biased region" description="Basic and acidic residues" evidence="1">
    <location>
        <begin position="55"/>
        <end position="67"/>
    </location>
</feature>
<name>W9SN04_9ROSA</name>
<evidence type="ECO:0000256" key="1">
    <source>
        <dbReference type="SAM" id="MobiDB-lite"/>
    </source>
</evidence>
<protein>
    <submittedName>
        <fullName evidence="2">Uncharacterized protein</fullName>
    </submittedName>
</protein>
<feature type="compositionally biased region" description="Low complexity" evidence="1">
    <location>
        <begin position="38"/>
        <end position="49"/>
    </location>
</feature>
<proteinExistence type="predicted"/>
<keyword evidence="3" id="KW-1185">Reference proteome</keyword>
<evidence type="ECO:0000313" key="3">
    <source>
        <dbReference type="Proteomes" id="UP000030645"/>
    </source>
</evidence>
<sequence>MWRRPKSFPFETHAAGVEGDAEGEMAPGGEAAEGGGVEVEAGGRVAESGGETEEVERGRRVVWEGKL</sequence>
<feature type="region of interest" description="Disordered" evidence="1">
    <location>
        <begin position="1"/>
        <end position="67"/>
    </location>
</feature>
<dbReference type="Proteomes" id="UP000030645">
    <property type="component" value="Unassembled WGS sequence"/>
</dbReference>
<evidence type="ECO:0000313" key="2">
    <source>
        <dbReference type="EMBL" id="EXC35357.1"/>
    </source>
</evidence>